<dbReference type="Gene3D" id="3.40.50.1000">
    <property type="entry name" value="HAD superfamily/HAD-like"/>
    <property type="match status" value="1"/>
</dbReference>
<dbReference type="AlphaFoldDB" id="A0A1V6CCS3"/>
<comment type="caution">
    <text evidence="1">The sequence shown here is derived from an EMBL/GenBank/DDBJ whole genome shotgun (WGS) entry which is preliminary data.</text>
</comment>
<organism evidence="1">
    <name type="scientific">candidate division TA06 bacterium ADurb.Bin131</name>
    <dbReference type="NCBI Taxonomy" id="1852827"/>
    <lineage>
        <taxon>Bacteria</taxon>
        <taxon>Bacteria division TA06</taxon>
    </lineage>
</organism>
<evidence type="ECO:0000313" key="1">
    <source>
        <dbReference type="EMBL" id="OQB74594.1"/>
    </source>
</evidence>
<dbReference type="InterPro" id="IPR023214">
    <property type="entry name" value="HAD_sf"/>
</dbReference>
<sequence>MTNMKKNAIVFDFDGPLVNSGWDKSIHILFSSFVACWDTGFRKFLHPDNLEIDINKMIQGFVKYPGAPRFQQLSAVVSCIVRNKPESVKEPYELGVDENLQKEYKKLQKRYNEFYSGLNNAAARLFWKPLPPVRKVIETLSKDYDLYVASGIIQEILEKDFDHYGFDRKLFLGIKGSDPAGAIDKAEILKQIKNSGYEDVLFIGDSSKDLEYARKAGVKFFRIKTADDYERLMNQIKNGLPDEQDIWEYTEQELEIIKSKVLFLMKIYASGKKLSYQDITRWINTGRFSP</sequence>
<dbReference type="SFLD" id="SFLDS00003">
    <property type="entry name" value="Haloacid_Dehalogenase"/>
    <property type="match status" value="1"/>
</dbReference>
<proteinExistence type="predicted"/>
<name>A0A1V6CCS3_UNCT6</name>
<dbReference type="SUPFAM" id="SSF56784">
    <property type="entry name" value="HAD-like"/>
    <property type="match status" value="1"/>
</dbReference>
<dbReference type="PANTHER" id="PTHR43434:SF1">
    <property type="entry name" value="PHOSPHOGLYCOLATE PHOSPHATASE"/>
    <property type="match status" value="1"/>
</dbReference>
<dbReference type="CDD" id="cd01427">
    <property type="entry name" value="HAD_like"/>
    <property type="match status" value="1"/>
</dbReference>
<dbReference type="Pfam" id="PF00702">
    <property type="entry name" value="Hydrolase"/>
    <property type="match status" value="1"/>
</dbReference>
<dbReference type="EC" id="3.1.3.18" evidence="1"/>
<dbReference type="SFLD" id="SFLDG01129">
    <property type="entry name" value="C1.5:_HAD__Beta-PGM__Phosphata"/>
    <property type="match status" value="1"/>
</dbReference>
<gene>
    <name evidence="1" type="primary">gph_1</name>
    <name evidence="1" type="ORF">BWX89_00435</name>
</gene>
<dbReference type="GO" id="GO:0008967">
    <property type="term" value="F:phosphoglycolate phosphatase activity"/>
    <property type="evidence" value="ECO:0007669"/>
    <property type="project" value="UniProtKB-EC"/>
</dbReference>
<protein>
    <submittedName>
        <fullName evidence="1">Phosphoglycolate phosphatase</fullName>
        <ecNumber evidence="1">3.1.3.18</ecNumber>
    </submittedName>
</protein>
<dbReference type="InterPro" id="IPR050155">
    <property type="entry name" value="HAD-like_hydrolase_sf"/>
</dbReference>
<dbReference type="GO" id="GO:0006281">
    <property type="term" value="P:DNA repair"/>
    <property type="evidence" value="ECO:0007669"/>
    <property type="project" value="TreeGrafter"/>
</dbReference>
<dbReference type="GO" id="GO:0005829">
    <property type="term" value="C:cytosol"/>
    <property type="evidence" value="ECO:0007669"/>
    <property type="project" value="TreeGrafter"/>
</dbReference>
<accession>A0A1V6CCS3</accession>
<keyword evidence="1" id="KW-0378">Hydrolase</keyword>
<dbReference type="PANTHER" id="PTHR43434">
    <property type="entry name" value="PHOSPHOGLYCOLATE PHOSPHATASE"/>
    <property type="match status" value="1"/>
</dbReference>
<dbReference type="InterPro" id="IPR036412">
    <property type="entry name" value="HAD-like_sf"/>
</dbReference>
<reference evidence="1" key="1">
    <citation type="submission" date="2017-02" db="EMBL/GenBank/DDBJ databases">
        <title>Delving into the versatile metabolic prowess of the omnipresent phylum Bacteroidetes.</title>
        <authorList>
            <person name="Nobu M.K."/>
            <person name="Mei R."/>
            <person name="Narihiro T."/>
            <person name="Kuroda K."/>
            <person name="Liu W.-T."/>
        </authorList>
    </citation>
    <scope>NUCLEOTIDE SEQUENCE</scope>
    <source>
        <strain evidence="1">ADurb.Bin131</strain>
    </source>
</reference>
<dbReference type="Proteomes" id="UP000485562">
    <property type="component" value="Unassembled WGS sequence"/>
</dbReference>
<dbReference type="EMBL" id="MWDQ01000035">
    <property type="protein sequence ID" value="OQB74594.1"/>
    <property type="molecule type" value="Genomic_DNA"/>
</dbReference>